<gene>
    <name evidence="5" type="ORF">BU26DRAFT_483593</name>
</gene>
<evidence type="ECO:0000256" key="1">
    <source>
        <dbReference type="ARBA" id="ARBA00022884"/>
    </source>
</evidence>
<dbReference type="PROSITE" id="PS50961">
    <property type="entry name" value="HTH_LA"/>
    <property type="match status" value="1"/>
</dbReference>
<evidence type="ECO:0000256" key="3">
    <source>
        <dbReference type="SAM" id="MobiDB-lite"/>
    </source>
</evidence>
<dbReference type="EMBL" id="ML987195">
    <property type="protein sequence ID" value="KAF2248674.1"/>
    <property type="molecule type" value="Genomic_DNA"/>
</dbReference>
<keyword evidence="1 2" id="KW-0694">RNA-binding</keyword>
<dbReference type="InterPro" id="IPR036390">
    <property type="entry name" value="WH_DNA-bd_sf"/>
</dbReference>
<dbReference type="AlphaFoldDB" id="A0A6A6IDL8"/>
<dbReference type="InterPro" id="IPR018606">
    <property type="entry name" value="Arb1"/>
</dbReference>
<dbReference type="Gene3D" id="1.10.10.10">
    <property type="entry name" value="Winged helix-like DNA-binding domain superfamily/Winged helix DNA-binding domain"/>
    <property type="match status" value="1"/>
</dbReference>
<feature type="domain" description="HTH La-type RNA-binding" evidence="4">
    <location>
        <begin position="21"/>
        <end position="111"/>
    </location>
</feature>
<dbReference type="PANTHER" id="PTHR22792:SF140">
    <property type="entry name" value="ACHILLES, ISOFORM A"/>
    <property type="match status" value="1"/>
</dbReference>
<dbReference type="GO" id="GO:0003729">
    <property type="term" value="F:mRNA binding"/>
    <property type="evidence" value="ECO:0007669"/>
    <property type="project" value="TreeGrafter"/>
</dbReference>
<evidence type="ECO:0000313" key="5">
    <source>
        <dbReference type="EMBL" id="KAF2248674.1"/>
    </source>
</evidence>
<dbReference type="PANTHER" id="PTHR22792">
    <property type="entry name" value="LUPUS LA PROTEIN-RELATED"/>
    <property type="match status" value="1"/>
</dbReference>
<dbReference type="Pfam" id="PF05383">
    <property type="entry name" value="La"/>
    <property type="match status" value="1"/>
</dbReference>
<dbReference type="GeneID" id="54579149"/>
<protein>
    <recommendedName>
        <fullName evidence="4">HTH La-type RNA-binding domain-containing protein</fullName>
    </recommendedName>
</protein>
<feature type="region of interest" description="Disordered" evidence="3">
    <location>
        <begin position="555"/>
        <end position="589"/>
    </location>
</feature>
<dbReference type="GO" id="GO:0033167">
    <property type="term" value="C:ARC complex"/>
    <property type="evidence" value="ECO:0007669"/>
    <property type="project" value="InterPro"/>
</dbReference>
<accession>A0A6A6IDL8</accession>
<evidence type="ECO:0000259" key="4">
    <source>
        <dbReference type="PROSITE" id="PS50961"/>
    </source>
</evidence>
<dbReference type="OrthoDB" id="435402at2759"/>
<feature type="compositionally biased region" description="Basic and acidic residues" evidence="3">
    <location>
        <begin position="555"/>
        <end position="583"/>
    </location>
</feature>
<name>A0A6A6IDL8_9PLEO</name>
<dbReference type="SMART" id="SM00715">
    <property type="entry name" value="LA"/>
    <property type="match status" value="1"/>
</dbReference>
<dbReference type="Pfam" id="PF09692">
    <property type="entry name" value="Arb1"/>
    <property type="match status" value="1"/>
</dbReference>
<dbReference type="InterPro" id="IPR045180">
    <property type="entry name" value="La_dom_prot"/>
</dbReference>
<dbReference type="InterPro" id="IPR006630">
    <property type="entry name" value="La_HTH"/>
</dbReference>
<reference evidence="5" key="1">
    <citation type="journal article" date="2020" name="Stud. Mycol.">
        <title>101 Dothideomycetes genomes: a test case for predicting lifestyles and emergence of pathogens.</title>
        <authorList>
            <person name="Haridas S."/>
            <person name="Albert R."/>
            <person name="Binder M."/>
            <person name="Bloem J."/>
            <person name="Labutti K."/>
            <person name="Salamov A."/>
            <person name="Andreopoulos B."/>
            <person name="Baker S."/>
            <person name="Barry K."/>
            <person name="Bills G."/>
            <person name="Bluhm B."/>
            <person name="Cannon C."/>
            <person name="Castanera R."/>
            <person name="Culley D."/>
            <person name="Daum C."/>
            <person name="Ezra D."/>
            <person name="Gonzalez J."/>
            <person name="Henrissat B."/>
            <person name="Kuo A."/>
            <person name="Liang C."/>
            <person name="Lipzen A."/>
            <person name="Lutzoni F."/>
            <person name="Magnuson J."/>
            <person name="Mondo S."/>
            <person name="Nolan M."/>
            <person name="Ohm R."/>
            <person name="Pangilinan J."/>
            <person name="Park H.-J."/>
            <person name="Ramirez L."/>
            <person name="Alfaro M."/>
            <person name="Sun H."/>
            <person name="Tritt A."/>
            <person name="Yoshinaga Y."/>
            <person name="Zwiers L.-H."/>
            <person name="Turgeon B."/>
            <person name="Goodwin S."/>
            <person name="Spatafora J."/>
            <person name="Crous P."/>
            <person name="Grigoriev I."/>
        </authorList>
    </citation>
    <scope>NUCLEOTIDE SEQUENCE</scope>
    <source>
        <strain evidence="5">CBS 122368</strain>
    </source>
</reference>
<evidence type="ECO:0000313" key="6">
    <source>
        <dbReference type="Proteomes" id="UP000800094"/>
    </source>
</evidence>
<dbReference type="CDD" id="cd08029">
    <property type="entry name" value="LA_like_fungal"/>
    <property type="match status" value="1"/>
</dbReference>
<sequence length="589" mass="67146">MAEDPQLQVTDMAPATEQVAVEEEHPDAPIIRRQVEYYFSDENLPSDLHLLQCCGGRENLPVSINRICGFKKMRSFKPRDMVIAALRKSPFLVVSEDGKTIRRKLPLQGPCALDPDFYNDEEIAYDPRARKPAAYPVPLLPQKKKEYPEGMTKNMMKPTGFEETYVEAPLTPAEAAEEQALYDPDKPFVERIEIAIQRFKQKRRMHEMYANVFNKWMRFGGVECSPNMFGGLSRQDMKGMDAEEIARAMAIHNVPWDRSDEKHWVVDFVGVGEAFLSSYYPAHYGFAPRQIENACKVLRSFYNYLLFHSVCDEYRTDLGKARELCDIAESQLPKTHAAGLALPGAFNSAASTIFGGSKAGTYAGNNTWAIQLKEEGVDLGDIGVMDEEARITFRTGVAIMGTDEQQSMLDTKVVRVLKDESFGLEVLAIHPADELTKEMYNIQNGQTKRKLCLQPLGKLVCRSWHIADFHEYDLPKDKYPNGRLPKAEEGKEYEFWVEDSVLAECFVGMKMDARIITLEGGITILDEVKETMCSFYKWLPNELWMERHPKQVVVRKKEWEEDEEGKEKIEVNGEDKGGEKFADDDSDFE</sequence>
<proteinExistence type="predicted"/>
<dbReference type="GO" id="GO:0031047">
    <property type="term" value="P:regulatory ncRNA-mediated gene silencing"/>
    <property type="evidence" value="ECO:0007669"/>
    <property type="project" value="InterPro"/>
</dbReference>
<evidence type="ECO:0000256" key="2">
    <source>
        <dbReference type="PROSITE-ProRule" id="PRU00332"/>
    </source>
</evidence>
<keyword evidence="6" id="KW-1185">Reference proteome</keyword>
<organism evidence="5 6">
    <name type="scientific">Trematosphaeria pertusa</name>
    <dbReference type="NCBI Taxonomy" id="390896"/>
    <lineage>
        <taxon>Eukaryota</taxon>
        <taxon>Fungi</taxon>
        <taxon>Dikarya</taxon>
        <taxon>Ascomycota</taxon>
        <taxon>Pezizomycotina</taxon>
        <taxon>Dothideomycetes</taxon>
        <taxon>Pleosporomycetidae</taxon>
        <taxon>Pleosporales</taxon>
        <taxon>Massarineae</taxon>
        <taxon>Trematosphaeriaceae</taxon>
        <taxon>Trematosphaeria</taxon>
    </lineage>
</organism>
<dbReference type="SUPFAM" id="SSF46785">
    <property type="entry name" value="Winged helix' DNA-binding domain"/>
    <property type="match status" value="1"/>
</dbReference>
<dbReference type="RefSeq" id="XP_033683678.1">
    <property type="nucleotide sequence ID" value="XM_033825819.1"/>
</dbReference>
<dbReference type="InterPro" id="IPR036388">
    <property type="entry name" value="WH-like_DNA-bd_sf"/>
</dbReference>
<dbReference type="Proteomes" id="UP000800094">
    <property type="component" value="Unassembled WGS sequence"/>
</dbReference>